<dbReference type="Proteomes" id="UP000254919">
    <property type="component" value="Unassembled WGS sequence"/>
</dbReference>
<gene>
    <name evidence="1" type="ORF">NCTC13291_03857</name>
</gene>
<dbReference type="EMBL" id="UGVN01000001">
    <property type="protein sequence ID" value="SUE42238.1"/>
    <property type="molecule type" value="Genomic_DNA"/>
</dbReference>
<dbReference type="GeneID" id="99635000"/>
<evidence type="ECO:0000313" key="1">
    <source>
        <dbReference type="EMBL" id="SUE42238.1"/>
    </source>
</evidence>
<evidence type="ECO:0000313" key="2">
    <source>
        <dbReference type="Proteomes" id="UP000254919"/>
    </source>
</evidence>
<sequence length="41" mass="4177">MLALVLSIAALGASLVGNIVARQQMDRLPAGLLDSAARTAQ</sequence>
<dbReference type="RefSeq" id="WP_019462330.1">
    <property type="nucleotide sequence ID" value="NZ_AP031462.1"/>
</dbReference>
<accession>A0A379N519</accession>
<reference evidence="1 2" key="1">
    <citation type="submission" date="2018-06" db="EMBL/GenBank/DDBJ databases">
        <authorList>
            <consortium name="Pathogen Informatics"/>
            <person name="Doyle S."/>
        </authorList>
    </citation>
    <scope>NUCLEOTIDE SEQUENCE [LARGE SCALE GENOMIC DNA]</scope>
    <source>
        <strain evidence="1 2">NCTC13291</strain>
    </source>
</reference>
<organism evidence="1 2">
    <name type="scientific">Roseomonas mucosa</name>
    <dbReference type="NCBI Taxonomy" id="207340"/>
    <lineage>
        <taxon>Bacteria</taxon>
        <taxon>Pseudomonadati</taxon>
        <taxon>Pseudomonadota</taxon>
        <taxon>Alphaproteobacteria</taxon>
        <taxon>Acetobacterales</taxon>
        <taxon>Roseomonadaceae</taxon>
        <taxon>Roseomonas</taxon>
    </lineage>
</organism>
<proteinExistence type="predicted"/>
<dbReference type="AlphaFoldDB" id="A0A379N519"/>
<name>A0A379N519_9PROT</name>
<protein>
    <submittedName>
        <fullName evidence="1">Uncharacterized protein</fullName>
    </submittedName>
</protein>